<accession>A0ABD0LLG6</accession>
<feature type="compositionally biased region" description="Basic residues" evidence="1">
    <location>
        <begin position="143"/>
        <end position="161"/>
    </location>
</feature>
<protein>
    <recommendedName>
        <fullName evidence="4">Chitin-binding type-2 domain-containing protein</fullName>
    </recommendedName>
</protein>
<name>A0ABD0LLG6_9CAEN</name>
<evidence type="ECO:0000313" key="3">
    <source>
        <dbReference type="Proteomes" id="UP001519460"/>
    </source>
</evidence>
<proteinExistence type="predicted"/>
<dbReference type="AlphaFoldDB" id="A0ABD0LLG6"/>
<keyword evidence="3" id="KW-1185">Reference proteome</keyword>
<evidence type="ECO:0008006" key="4">
    <source>
        <dbReference type="Google" id="ProtNLM"/>
    </source>
</evidence>
<sequence length="231" mass="25745">MFWVLHRDSPIDPAAAVRNPTSDHGLASAPDTSILNETFFTDDSAVVSDQQDVKGTGEHGVLPKPSPLKGTDAAKSTRPGMGKNGISKANLPNEEAKRDGGKLEHAEETRGKNGGERENQRKDEKADTLENETQGKEPGKGKGDKHKHTKKAEKDKHRRKQVQTATCRSECWGLKPGYYPSCRGCQYYILCTKYGRKLERRCQRNGQWDDDHKKCRKRSSTCIHEADNSGK</sequence>
<organism evidence="2 3">
    <name type="scientific">Batillaria attramentaria</name>
    <dbReference type="NCBI Taxonomy" id="370345"/>
    <lineage>
        <taxon>Eukaryota</taxon>
        <taxon>Metazoa</taxon>
        <taxon>Spiralia</taxon>
        <taxon>Lophotrochozoa</taxon>
        <taxon>Mollusca</taxon>
        <taxon>Gastropoda</taxon>
        <taxon>Caenogastropoda</taxon>
        <taxon>Sorbeoconcha</taxon>
        <taxon>Cerithioidea</taxon>
        <taxon>Batillariidae</taxon>
        <taxon>Batillaria</taxon>
    </lineage>
</organism>
<reference evidence="2 3" key="1">
    <citation type="journal article" date="2023" name="Sci. Data">
        <title>Genome assembly of the Korean intertidal mud-creeper Batillaria attramentaria.</title>
        <authorList>
            <person name="Patra A.K."/>
            <person name="Ho P.T."/>
            <person name="Jun S."/>
            <person name="Lee S.J."/>
            <person name="Kim Y."/>
            <person name="Won Y.J."/>
        </authorList>
    </citation>
    <scope>NUCLEOTIDE SEQUENCE [LARGE SCALE GENOMIC DNA]</scope>
    <source>
        <strain evidence="2">Wonlab-2016</strain>
    </source>
</reference>
<feature type="compositionally biased region" description="Basic and acidic residues" evidence="1">
    <location>
        <begin position="94"/>
        <end position="142"/>
    </location>
</feature>
<comment type="caution">
    <text evidence="2">The sequence shown here is derived from an EMBL/GenBank/DDBJ whole genome shotgun (WGS) entry which is preliminary data.</text>
</comment>
<gene>
    <name evidence="2" type="ORF">BaRGS_00008918</name>
</gene>
<dbReference type="EMBL" id="JACVVK020000041">
    <property type="protein sequence ID" value="KAK7499827.1"/>
    <property type="molecule type" value="Genomic_DNA"/>
</dbReference>
<dbReference type="InterPro" id="IPR036508">
    <property type="entry name" value="Chitin-bd_dom_sf"/>
</dbReference>
<feature type="region of interest" description="Disordered" evidence="1">
    <location>
        <begin position="46"/>
        <end position="161"/>
    </location>
</feature>
<evidence type="ECO:0000256" key="1">
    <source>
        <dbReference type="SAM" id="MobiDB-lite"/>
    </source>
</evidence>
<dbReference type="SUPFAM" id="SSF57625">
    <property type="entry name" value="Invertebrate chitin-binding proteins"/>
    <property type="match status" value="1"/>
</dbReference>
<dbReference type="Proteomes" id="UP001519460">
    <property type="component" value="Unassembled WGS sequence"/>
</dbReference>
<evidence type="ECO:0000313" key="2">
    <source>
        <dbReference type="EMBL" id="KAK7499827.1"/>
    </source>
</evidence>